<dbReference type="RefSeq" id="WP_172353372.1">
    <property type="nucleotide sequence ID" value="NZ_CP053661.1"/>
</dbReference>
<reference evidence="3 4" key="1">
    <citation type="submission" date="2020-05" db="EMBL/GenBank/DDBJ databases">
        <title>Complete genome sequence of of a novel Thermoleptolyngbya strain isolated from hot springs of Ganzi, Sichuan China.</title>
        <authorList>
            <person name="Tang J."/>
            <person name="Daroch M."/>
            <person name="Li L."/>
            <person name="Waleron K."/>
            <person name="Waleron M."/>
            <person name="Waleron M."/>
        </authorList>
    </citation>
    <scope>NUCLEOTIDE SEQUENCE [LARGE SCALE GENOMIC DNA]</scope>
    <source>
        <strain evidence="3 4">PKUAC-SCTA183</strain>
    </source>
</reference>
<gene>
    <name evidence="3" type="ORF">HPC62_01090</name>
</gene>
<dbReference type="EMBL" id="CP053661">
    <property type="protein sequence ID" value="QKD80947.1"/>
    <property type="molecule type" value="Genomic_DNA"/>
</dbReference>
<accession>A0A6M8B899</accession>
<sequence>MQATLSPSDRTTDPSAAELSLSVEELGRTLEAFFRQRQLAVAVRCALQGDRLLVVGNHRTDMSLNPRQVLQLLEARIHALQIRSIQQVGLYLRIVGQPKPYVRRQFSLNQTPPKPVLSGVAASAIAGTGAIAPPATIPIPKPASVAPSARTKAQPIPPTTSRPPVQSVQAVQKAVPQAPKSAQTPHQNPQKSVEAGADHRLLIAGIGAVGLALGSYVLTQPCTFGACPQLETAKSLGSKSFTVVTQAPAAPDLTAAQQYLTGAIDLLDTVPIWSRHRSTSNELRQQYQQQNEVLNGLRQAEQWAIAATQASEAPVLNLQTWQLIRNQWEAAIQQLEAVPVASPFYATATAKLQDYRDQLALVQARLQQEEAAGQRLSEAKQLFKLAWERQQHAIRQKRPDLSEAVVATWEAGLARLQQVPPNTSAMFEAERLLALYEPRVEKIKTDLEAAIAQAANQPAQPMLQIADPSAAPDTQPVAQPMQAIAPQAIPQPIPQPVPQQIRPQALSPQQMAQYQMAQQQMAQQRMMQQQMLQQPLRQQPLRQQPMSQRQLLQQQMLQQHIMQQMQGQPMPPVQTVGQ</sequence>
<evidence type="ECO:0000256" key="2">
    <source>
        <dbReference type="SAM" id="MobiDB-lite"/>
    </source>
</evidence>
<feature type="region of interest" description="Disordered" evidence="2">
    <location>
        <begin position="136"/>
        <end position="193"/>
    </location>
</feature>
<protein>
    <submittedName>
        <fullName evidence="3">Uncharacterized protein</fullName>
    </submittedName>
</protein>
<dbReference type="KEGG" id="theu:HPC62_01090"/>
<evidence type="ECO:0000256" key="1">
    <source>
        <dbReference type="SAM" id="Coils"/>
    </source>
</evidence>
<organism evidence="3 4">
    <name type="scientific">Thermoleptolyngbya sichuanensis A183</name>
    <dbReference type="NCBI Taxonomy" id="2737172"/>
    <lineage>
        <taxon>Bacteria</taxon>
        <taxon>Bacillati</taxon>
        <taxon>Cyanobacteriota</taxon>
        <taxon>Cyanophyceae</taxon>
        <taxon>Oculatellales</taxon>
        <taxon>Oculatellaceae</taxon>
        <taxon>Thermoleptolyngbya</taxon>
        <taxon>Thermoleptolyngbya sichuanensis</taxon>
    </lineage>
</organism>
<keyword evidence="4" id="KW-1185">Reference proteome</keyword>
<dbReference type="AlphaFoldDB" id="A0A6M8B899"/>
<dbReference type="Proteomes" id="UP000505210">
    <property type="component" value="Chromosome"/>
</dbReference>
<proteinExistence type="predicted"/>
<feature type="compositionally biased region" description="Polar residues" evidence="2">
    <location>
        <begin position="180"/>
        <end position="191"/>
    </location>
</feature>
<name>A0A6M8B899_9CYAN</name>
<evidence type="ECO:0000313" key="3">
    <source>
        <dbReference type="EMBL" id="QKD80947.1"/>
    </source>
</evidence>
<keyword evidence="1" id="KW-0175">Coiled coil</keyword>
<feature type="coiled-coil region" evidence="1">
    <location>
        <begin position="345"/>
        <end position="372"/>
    </location>
</feature>
<evidence type="ECO:0000313" key="4">
    <source>
        <dbReference type="Proteomes" id="UP000505210"/>
    </source>
</evidence>